<dbReference type="InterPro" id="IPR003439">
    <property type="entry name" value="ABC_transporter-like_ATP-bd"/>
</dbReference>
<dbReference type="GO" id="GO:0016887">
    <property type="term" value="F:ATP hydrolysis activity"/>
    <property type="evidence" value="ECO:0007669"/>
    <property type="project" value="InterPro"/>
</dbReference>
<evidence type="ECO:0000256" key="2">
    <source>
        <dbReference type="ARBA" id="ARBA00022737"/>
    </source>
</evidence>
<evidence type="ECO:0000313" key="6">
    <source>
        <dbReference type="EMBL" id="REK69074.1"/>
    </source>
</evidence>
<evidence type="ECO:0000313" key="7">
    <source>
        <dbReference type="Proteomes" id="UP000265581"/>
    </source>
</evidence>
<organism evidence="6 7">
    <name type="scientific">Aeromicrobium endophyticum</name>
    <dbReference type="NCBI Taxonomy" id="2292704"/>
    <lineage>
        <taxon>Bacteria</taxon>
        <taxon>Bacillati</taxon>
        <taxon>Actinomycetota</taxon>
        <taxon>Actinomycetes</taxon>
        <taxon>Propionibacteriales</taxon>
        <taxon>Nocardioidaceae</taxon>
        <taxon>Aeromicrobium</taxon>
    </lineage>
</organism>
<keyword evidence="4 6" id="KW-0067">ATP-binding</keyword>
<dbReference type="InterPro" id="IPR017871">
    <property type="entry name" value="ABC_transporter-like_CS"/>
</dbReference>
<dbReference type="SUPFAM" id="SSF52540">
    <property type="entry name" value="P-loop containing nucleoside triphosphate hydrolases"/>
    <property type="match status" value="2"/>
</dbReference>
<evidence type="ECO:0000259" key="5">
    <source>
        <dbReference type="PROSITE" id="PS50893"/>
    </source>
</evidence>
<dbReference type="InterPro" id="IPR003593">
    <property type="entry name" value="AAA+_ATPase"/>
</dbReference>
<dbReference type="PROSITE" id="PS00211">
    <property type="entry name" value="ABC_TRANSPORTER_1"/>
    <property type="match status" value="1"/>
</dbReference>
<dbReference type="PANTHER" id="PTHR43790">
    <property type="entry name" value="CARBOHYDRATE TRANSPORT ATP-BINDING PROTEIN MG119-RELATED"/>
    <property type="match status" value="1"/>
</dbReference>
<protein>
    <submittedName>
        <fullName evidence="6">Sugar ABC transporter ATP-binding protein</fullName>
    </submittedName>
</protein>
<dbReference type="PROSITE" id="PS50893">
    <property type="entry name" value="ABC_TRANSPORTER_2"/>
    <property type="match status" value="2"/>
</dbReference>
<name>A0A371NZH0_9ACTN</name>
<reference evidence="6 7" key="1">
    <citation type="submission" date="2018-08" db="EMBL/GenBank/DDBJ databases">
        <title>Aeromicrobium sp. M2KJ-4, whole genome shotgun sequence.</title>
        <authorList>
            <person name="Tuo L."/>
        </authorList>
    </citation>
    <scope>NUCLEOTIDE SEQUENCE [LARGE SCALE GENOMIC DNA]</scope>
    <source>
        <strain evidence="6 7">M2KJ-4</strain>
    </source>
</reference>
<evidence type="ECO:0000256" key="3">
    <source>
        <dbReference type="ARBA" id="ARBA00022741"/>
    </source>
</evidence>
<feature type="domain" description="ABC transporter" evidence="5">
    <location>
        <begin position="3"/>
        <end position="238"/>
    </location>
</feature>
<sequence>MALTVEGIEKRYGAIHALKGVSLSIEAGEVRGLVGENGAGKSTLGKIVAGVVAPDAGEMWVDGDPLRLRSAADALAHGISIVAQELAVVPHLTVAENVMLGREPRRGLAVDHKELRSRFLELSEQVGFSLDPGARLGTLRKSEQQKAEILRAVARDARLIVMDEPTAALSSDEARQLVAATRRLAAEGRTIVFVSHHLDEVLAVCDNITVLRDGRFVRTGPSESETADSLVTSMLGQHLASEYPVKSTPSRTGTPALKVAELSSSTGLRDVNFEIWPGEVVGIAGLVGSGRSELARAVFGADAHDGVVQIDGERTRITSVRAAIDAGIAMLPENRKELGLLLERSVTENISIPRLSSLTRFSRVSRSAERQSVGAMLEKVGVRASAADAPVGTLSGGNQQKVMFAKWLMTSPRIFIADEPSQGVDVGARARIYELIAEMAQQGMAVLIISSELEEVIGLAHRVLVMRKGQIVSELADESVQAETILGHAFGTAAAS</sequence>
<dbReference type="Pfam" id="PF00005">
    <property type="entry name" value="ABC_tran"/>
    <property type="match status" value="2"/>
</dbReference>
<proteinExistence type="predicted"/>
<feature type="domain" description="ABC transporter" evidence="5">
    <location>
        <begin position="252"/>
        <end position="493"/>
    </location>
</feature>
<accession>A0A371NZH0</accession>
<keyword evidence="3" id="KW-0547">Nucleotide-binding</keyword>
<evidence type="ECO:0000256" key="1">
    <source>
        <dbReference type="ARBA" id="ARBA00022448"/>
    </source>
</evidence>
<comment type="caution">
    <text evidence="6">The sequence shown here is derived from an EMBL/GenBank/DDBJ whole genome shotgun (WGS) entry which is preliminary data.</text>
</comment>
<dbReference type="GO" id="GO:0005524">
    <property type="term" value="F:ATP binding"/>
    <property type="evidence" value="ECO:0007669"/>
    <property type="project" value="UniProtKB-KW"/>
</dbReference>
<dbReference type="OrthoDB" id="3311037at2"/>
<evidence type="ECO:0000256" key="4">
    <source>
        <dbReference type="ARBA" id="ARBA00022840"/>
    </source>
</evidence>
<dbReference type="InterPro" id="IPR050107">
    <property type="entry name" value="ABC_carbohydrate_import_ATPase"/>
</dbReference>
<keyword evidence="1" id="KW-0813">Transport</keyword>
<keyword evidence="7" id="KW-1185">Reference proteome</keyword>
<dbReference type="CDD" id="cd03215">
    <property type="entry name" value="ABC_Carb_Monos_II"/>
    <property type="match status" value="1"/>
</dbReference>
<dbReference type="SMART" id="SM00382">
    <property type="entry name" value="AAA"/>
    <property type="match status" value="2"/>
</dbReference>
<dbReference type="InterPro" id="IPR027417">
    <property type="entry name" value="P-loop_NTPase"/>
</dbReference>
<dbReference type="EMBL" id="QUBR01000003">
    <property type="protein sequence ID" value="REK69074.1"/>
    <property type="molecule type" value="Genomic_DNA"/>
</dbReference>
<dbReference type="CDD" id="cd03216">
    <property type="entry name" value="ABC_Carb_Monos_I"/>
    <property type="match status" value="1"/>
</dbReference>
<keyword evidence="2" id="KW-0677">Repeat</keyword>
<gene>
    <name evidence="6" type="ORF">DX116_18415</name>
</gene>
<dbReference type="Gene3D" id="3.40.50.300">
    <property type="entry name" value="P-loop containing nucleotide triphosphate hydrolases"/>
    <property type="match status" value="2"/>
</dbReference>
<dbReference type="Proteomes" id="UP000265581">
    <property type="component" value="Unassembled WGS sequence"/>
</dbReference>
<dbReference type="PANTHER" id="PTHR43790:SF9">
    <property type="entry name" value="GALACTOFURANOSE TRANSPORTER ATP-BINDING PROTEIN YTFR"/>
    <property type="match status" value="1"/>
</dbReference>
<dbReference type="AlphaFoldDB" id="A0A371NZH0"/>